<dbReference type="InterPro" id="IPR052159">
    <property type="entry name" value="Competence_DNA_uptake"/>
</dbReference>
<dbReference type="PANTHER" id="PTHR30619">
    <property type="entry name" value="DNA INTERNALIZATION/COMPETENCE PROTEIN COMEC/REC2"/>
    <property type="match status" value="1"/>
</dbReference>
<dbReference type="InterPro" id="IPR035681">
    <property type="entry name" value="ComA-like_MBL"/>
</dbReference>
<dbReference type="InterPro" id="IPR004797">
    <property type="entry name" value="Competence_ComEC/Rec2"/>
</dbReference>
<evidence type="ECO:0000256" key="4">
    <source>
        <dbReference type="ARBA" id="ARBA00022989"/>
    </source>
</evidence>
<evidence type="ECO:0000256" key="5">
    <source>
        <dbReference type="ARBA" id="ARBA00023136"/>
    </source>
</evidence>
<evidence type="ECO:0000256" key="2">
    <source>
        <dbReference type="ARBA" id="ARBA00022475"/>
    </source>
</evidence>
<dbReference type="GO" id="GO:0005886">
    <property type="term" value="C:plasma membrane"/>
    <property type="evidence" value="ECO:0007669"/>
    <property type="project" value="UniProtKB-SubCell"/>
</dbReference>
<organism evidence="8 9">
    <name type="scientific">Desulfonispora thiosulfatigenes DSM 11270</name>
    <dbReference type="NCBI Taxonomy" id="656914"/>
    <lineage>
        <taxon>Bacteria</taxon>
        <taxon>Bacillati</taxon>
        <taxon>Bacillota</taxon>
        <taxon>Clostridia</taxon>
        <taxon>Eubacteriales</taxon>
        <taxon>Peptococcaceae</taxon>
        <taxon>Desulfonispora</taxon>
    </lineage>
</organism>
<name>A0A1W1VBN8_DESTI</name>
<feature type="transmembrane region" description="Helical" evidence="6">
    <location>
        <begin position="313"/>
        <end position="345"/>
    </location>
</feature>
<reference evidence="8 9" key="1">
    <citation type="submission" date="2017-04" db="EMBL/GenBank/DDBJ databases">
        <authorList>
            <person name="Afonso C.L."/>
            <person name="Miller P.J."/>
            <person name="Scott M.A."/>
            <person name="Spackman E."/>
            <person name="Goraichik I."/>
            <person name="Dimitrov K.M."/>
            <person name="Suarez D.L."/>
            <person name="Swayne D.E."/>
        </authorList>
    </citation>
    <scope>NUCLEOTIDE SEQUENCE [LARGE SCALE GENOMIC DNA]</scope>
    <source>
        <strain evidence="8 9">DSM 11270</strain>
    </source>
</reference>
<dbReference type="InterPro" id="IPR036866">
    <property type="entry name" value="RibonucZ/Hydroxyglut_hydro"/>
</dbReference>
<feature type="transmembrane region" description="Helical" evidence="6">
    <location>
        <begin position="365"/>
        <end position="384"/>
    </location>
</feature>
<feature type="transmembrane region" description="Helical" evidence="6">
    <location>
        <begin position="268"/>
        <end position="293"/>
    </location>
</feature>
<proteinExistence type="predicted"/>
<evidence type="ECO:0000256" key="6">
    <source>
        <dbReference type="SAM" id="Phobius"/>
    </source>
</evidence>
<dbReference type="Proteomes" id="UP000192731">
    <property type="component" value="Unassembled WGS sequence"/>
</dbReference>
<dbReference type="PANTHER" id="PTHR30619:SF1">
    <property type="entry name" value="RECOMBINATION PROTEIN 2"/>
    <property type="match status" value="1"/>
</dbReference>
<dbReference type="Gene3D" id="3.60.15.10">
    <property type="entry name" value="Ribonuclease Z/Hydroxyacylglutathione hydrolase-like"/>
    <property type="match status" value="1"/>
</dbReference>
<dbReference type="CDD" id="cd07731">
    <property type="entry name" value="ComA-like_MBL-fold"/>
    <property type="match status" value="1"/>
</dbReference>
<dbReference type="InterPro" id="IPR004477">
    <property type="entry name" value="ComEC_N"/>
</dbReference>
<dbReference type="NCBIfam" id="TIGR00361">
    <property type="entry name" value="ComEC_Rec2"/>
    <property type="match status" value="1"/>
</dbReference>
<protein>
    <submittedName>
        <fullName evidence="8">Competence protein ComEC</fullName>
    </submittedName>
</protein>
<keyword evidence="4 6" id="KW-1133">Transmembrane helix</keyword>
<feature type="transmembrane region" description="Helical" evidence="6">
    <location>
        <begin position="52"/>
        <end position="72"/>
    </location>
</feature>
<feature type="transmembrane region" description="Helical" evidence="6">
    <location>
        <begin position="390"/>
        <end position="414"/>
    </location>
</feature>
<feature type="transmembrane region" description="Helical" evidence="6">
    <location>
        <begin position="235"/>
        <end position="256"/>
    </location>
</feature>
<dbReference type="EMBL" id="FWWT01000017">
    <property type="protein sequence ID" value="SMB90819.1"/>
    <property type="molecule type" value="Genomic_DNA"/>
</dbReference>
<keyword evidence="5 6" id="KW-0472">Membrane</keyword>
<gene>
    <name evidence="8" type="ORF">SAMN00017405_1366</name>
</gene>
<feature type="transmembrane region" description="Helical" evidence="6">
    <location>
        <begin position="12"/>
        <end position="40"/>
    </location>
</feature>
<dbReference type="Pfam" id="PF00753">
    <property type="entry name" value="Lactamase_B"/>
    <property type="match status" value="1"/>
</dbReference>
<dbReference type="RefSeq" id="WP_084053151.1">
    <property type="nucleotide sequence ID" value="NZ_FWWT01000017.1"/>
</dbReference>
<dbReference type="STRING" id="656914.SAMN00017405_1366"/>
<dbReference type="OrthoDB" id="9761531at2"/>
<keyword evidence="3 6" id="KW-0812">Transmembrane</keyword>
<evidence type="ECO:0000313" key="9">
    <source>
        <dbReference type="Proteomes" id="UP000192731"/>
    </source>
</evidence>
<dbReference type="SUPFAM" id="SSF56281">
    <property type="entry name" value="Metallo-hydrolase/oxidoreductase"/>
    <property type="match status" value="1"/>
</dbReference>
<dbReference type="InterPro" id="IPR025405">
    <property type="entry name" value="DUF4131"/>
</dbReference>
<keyword evidence="9" id="KW-1185">Reference proteome</keyword>
<feature type="transmembrane region" description="Helical" evidence="6">
    <location>
        <begin position="454"/>
        <end position="475"/>
    </location>
</feature>
<accession>A0A1W1VBN8</accession>
<evidence type="ECO:0000313" key="8">
    <source>
        <dbReference type="EMBL" id="SMB90819.1"/>
    </source>
</evidence>
<dbReference type="InterPro" id="IPR001279">
    <property type="entry name" value="Metallo-B-lactamas"/>
</dbReference>
<feature type="transmembrane region" description="Helical" evidence="6">
    <location>
        <begin position="426"/>
        <end position="448"/>
    </location>
</feature>
<comment type="subcellular location">
    <subcellularLocation>
        <location evidence="1">Cell membrane</location>
        <topology evidence="1">Multi-pass membrane protein</topology>
    </subcellularLocation>
</comment>
<feature type="transmembrane region" description="Helical" evidence="6">
    <location>
        <begin position="487"/>
        <end position="506"/>
    </location>
</feature>
<dbReference type="Pfam" id="PF03772">
    <property type="entry name" value="Competence"/>
    <property type="match status" value="1"/>
</dbReference>
<evidence type="ECO:0000256" key="3">
    <source>
        <dbReference type="ARBA" id="ARBA00022692"/>
    </source>
</evidence>
<evidence type="ECO:0000256" key="1">
    <source>
        <dbReference type="ARBA" id="ARBA00004651"/>
    </source>
</evidence>
<dbReference type="GO" id="GO:0030420">
    <property type="term" value="P:establishment of competence for transformation"/>
    <property type="evidence" value="ECO:0007669"/>
    <property type="project" value="InterPro"/>
</dbReference>
<dbReference type="NCBIfam" id="TIGR00360">
    <property type="entry name" value="ComEC_N-term"/>
    <property type="match status" value="1"/>
</dbReference>
<feature type="domain" description="Metallo-beta-lactamase" evidence="7">
    <location>
        <begin position="519"/>
        <end position="712"/>
    </location>
</feature>
<evidence type="ECO:0000259" key="7">
    <source>
        <dbReference type="SMART" id="SM00849"/>
    </source>
</evidence>
<dbReference type="SMART" id="SM00849">
    <property type="entry name" value="Lactamase_B"/>
    <property type="match status" value="1"/>
</dbReference>
<dbReference type="AlphaFoldDB" id="A0A1W1VBN8"/>
<keyword evidence="2" id="KW-1003">Cell membrane</keyword>
<sequence>MNVERKIVNFTLVYIVGIIVGFNNLYLACTLIFCGICLSLGMVKIHKNYLKVIFILLPLILGIVIVNLHNIVDESLAPWEGENVEVTGKIKPKILSNNRYIIELEKINKTKLKNKPLVLIQFKKDCPEYFSWNDKVKLKGKLNGLKVATNPGQFSEKDYWSKQKVYQKIYVLEKGEVLKQGTGFFAYTFKFREKVAKKIVDLFPEKQSGIILGIILGDKSNLDEHYYDLFQKLGIVHIFAVSGLHVGYILGAYLLLSKVCKISPTFNLFFAIILLFFYSLITGLSPSVIRASLMSILVLLGTNLLKYKDFYTIIASSALVILIFNPLALFTISFQLSFITVWGLVYFSQITREIFVRFPSKIREILSISLAAQIASLPIVVYYFNLISFVAPLVNVLIVGIVSVLVPLLLATILISFGSTLVVSPLIFFCNVLLDGIMLFSDLIMKIFSSGYTFFPSPPLIGIILYYFILILIRERKTIYPYIPKKIRIITSIILVVILLLLTIPINQEIRMTFLDVGQGDSCVIQTNQNKKIVIDGGPDTTTLFNYLKHIGTNKVDLVVLSHPDSDHINGLFKVLESIKVSTLLVPPDAYNNEALQELKNIAKKKETKIIEGKQGMKLTVGGQIILKIIAPHPNNLSALDVNNASIVFIFTYGKQDILFTGDVENKGIEKFVNQLDEVEVIKVPHHGSKSSDSAELYDNTNPSMAIISAGRSNQYNHPHQDIVKKLKKRKIETFRTDKNGAIILKVKKDRLKPTTTLVN</sequence>
<dbReference type="Pfam" id="PF13567">
    <property type="entry name" value="DUF4131"/>
    <property type="match status" value="1"/>
</dbReference>